<dbReference type="RefSeq" id="WP_052884595.1">
    <property type="nucleotide sequence ID" value="NZ_CP009961.1"/>
</dbReference>
<dbReference type="AlphaFoldDB" id="A0A0F7FJ83"/>
<dbReference type="HOGENOM" id="CLU_2178025_0_0_2"/>
<name>A0A0F7FJ83_9CREN</name>
<evidence type="ECO:0000256" key="1">
    <source>
        <dbReference type="SAM" id="Phobius"/>
    </source>
</evidence>
<dbReference type="PATRIC" id="fig|1550241.5.peg.1483"/>
<dbReference type="Proteomes" id="UP000067434">
    <property type="component" value="Chromosome"/>
</dbReference>
<proteinExistence type="predicted"/>
<gene>
    <name evidence="2" type="ORF">MA03_07165</name>
</gene>
<organism evidence="2 3">
    <name type="scientific">Infirmifilum uzonense</name>
    <dbReference type="NCBI Taxonomy" id="1550241"/>
    <lineage>
        <taxon>Archaea</taxon>
        <taxon>Thermoproteota</taxon>
        <taxon>Thermoprotei</taxon>
        <taxon>Thermofilales</taxon>
        <taxon>Thermofilaceae</taxon>
        <taxon>Infirmifilum</taxon>
    </lineage>
</organism>
<keyword evidence="1" id="KW-0472">Membrane</keyword>
<evidence type="ECO:0000313" key="3">
    <source>
        <dbReference type="Proteomes" id="UP000067434"/>
    </source>
</evidence>
<reference evidence="2 3" key="1">
    <citation type="journal article" date="2015" name="Stand. Genomic Sci.">
        <title>Complete genome sequence of and proposal of Thermofilum uzonense sp. nov. a novel hyperthermophilic crenarchaeon and emended description of the genus Thermofilum.</title>
        <authorList>
            <person name="Toshchakov S.V."/>
            <person name="Korzhenkov A.A."/>
            <person name="Samarov N.I."/>
            <person name="Mazunin I.O."/>
            <person name="Mozhey O.I."/>
            <person name="Shmyr I.S."/>
            <person name="Derbikova K.S."/>
            <person name="Taranov E.A."/>
            <person name="Dominova I.N."/>
            <person name="Bonch-Osmolovskaya E.A."/>
            <person name="Patrushev M.V."/>
            <person name="Podosokorskaya O.A."/>
            <person name="Kublanov I.V."/>
        </authorList>
    </citation>
    <scope>NUCLEOTIDE SEQUENCE [LARGE SCALE GENOMIC DNA]</scope>
    <source>
        <strain evidence="2 3">1807-2</strain>
    </source>
</reference>
<accession>A0A0F7FJ83</accession>
<dbReference type="STRING" id="1550241.MA03_07165"/>
<dbReference type="EMBL" id="CP009961">
    <property type="protein sequence ID" value="AKG39059.1"/>
    <property type="molecule type" value="Genomic_DNA"/>
</dbReference>
<evidence type="ECO:0000313" key="2">
    <source>
        <dbReference type="EMBL" id="AKG39059.1"/>
    </source>
</evidence>
<keyword evidence="1" id="KW-1133">Transmembrane helix</keyword>
<keyword evidence="1" id="KW-0812">Transmembrane</keyword>
<feature type="transmembrane region" description="Helical" evidence="1">
    <location>
        <begin position="81"/>
        <end position="99"/>
    </location>
</feature>
<dbReference type="KEGG" id="thf:MA03_07165"/>
<feature type="transmembrane region" description="Helical" evidence="1">
    <location>
        <begin position="12"/>
        <end position="29"/>
    </location>
</feature>
<keyword evidence="3" id="KW-1185">Reference proteome</keyword>
<sequence>MGWRGPHREESFITGFIAGAQPPLLLFFLEKDVGAGPGSTRSPSYPVGPEPTRGPMIRLWSVLASRLGWRAPASSPSPGHAGLYGFIVILVAGFIVIIGEKRSYIVNAA</sequence>
<protein>
    <submittedName>
        <fullName evidence="2">Uncharacterized protein</fullName>
    </submittedName>
</protein>
<dbReference type="GeneID" id="25401998"/>